<sequence>MSKEGTRLTAGESVLQQFTQKINKFQNLNSTSVPKKHLKRKYQLFLDGSIPTSSDNLKLSSLDLSINQLSGRVPTDLLTVGGEKTFLGNKGLCVDQSIRNIRMNSGMVACS</sequence>
<organism evidence="1 2">
    <name type="scientific">Solanum commersonii</name>
    <name type="common">Commerson's wild potato</name>
    <name type="synonym">Commerson's nightshade</name>
    <dbReference type="NCBI Taxonomy" id="4109"/>
    <lineage>
        <taxon>Eukaryota</taxon>
        <taxon>Viridiplantae</taxon>
        <taxon>Streptophyta</taxon>
        <taxon>Embryophyta</taxon>
        <taxon>Tracheophyta</taxon>
        <taxon>Spermatophyta</taxon>
        <taxon>Magnoliopsida</taxon>
        <taxon>eudicotyledons</taxon>
        <taxon>Gunneridae</taxon>
        <taxon>Pentapetalae</taxon>
        <taxon>asterids</taxon>
        <taxon>lamiids</taxon>
        <taxon>Solanales</taxon>
        <taxon>Solanaceae</taxon>
        <taxon>Solanoideae</taxon>
        <taxon>Solaneae</taxon>
        <taxon>Solanum</taxon>
    </lineage>
</organism>
<reference evidence="1 2" key="1">
    <citation type="submission" date="2020-09" db="EMBL/GenBank/DDBJ databases">
        <title>De no assembly of potato wild relative species, Solanum commersonii.</title>
        <authorList>
            <person name="Cho K."/>
        </authorList>
    </citation>
    <scope>NUCLEOTIDE SEQUENCE [LARGE SCALE GENOMIC DNA]</scope>
    <source>
        <strain evidence="1">LZ3.2</strain>
        <tissue evidence="1">Leaf</tissue>
    </source>
</reference>
<accession>A0A9J5WLI2</accession>
<proteinExistence type="predicted"/>
<dbReference type="InterPro" id="IPR032675">
    <property type="entry name" value="LRR_dom_sf"/>
</dbReference>
<dbReference type="Proteomes" id="UP000824120">
    <property type="component" value="Chromosome 11"/>
</dbReference>
<evidence type="ECO:0000313" key="1">
    <source>
        <dbReference type="EMBL" id="KAG5576087.1"/>
    </source>
</evidence>
<dbReference type="OrthoDB" id="10548749at2759"/>
<comment type="caution">
    <text evidence="1">The sequence shown here is derived from an EMBL/GenBank/DDBJ whole genome shotgun (WGS) entry which is preliminary data.</text>
</comment>
<dbReference type="AlphaFoldDB" id="A0A9J5WLI2"/>
<gene>
    <name evidence="1" type="ORF">H5410_056221</name>
</gene>
<keyword evidence="2" id="KW-1185">Reference proteome</keyword>
<dbReference type="Gene3D" id="3.80.10.10">
    <property type="entry name" value="Ribonuclease Inhibitor"/>
    <property type="match status" value="1"/>
</dbReference>
<protein>
    <submittedName>
        <fullName evidence="1">Uncharacterized protein</fullName>
    </submittedName>
</protein>
<evidence type="ECO:0000313" key="2">
    <source>
        <dbReference type="Proteomes" id="UP000824120"/>
    </source>
</evidence>
<name>A0A9J5WLI2_SOLCO</name>
<dbReference type="EMBL" id="JACXVP010000011">
    <property type="protein sequence ID" value="KAG5576087.1"/>
    <property type="molecule type" value="Genomic_DNA"/>
</dbReference>